<protein>
    <submittedName>
        <fullName evidence="3">7925_t:CDS:1</fullName>
    </submittedName>
</protein>
<dbReference type="GO" id="GO:0005634">
    <property type="term" value="C:nucleus"/>
    <property type="evidence" value="ECO:0007669"/>
    <property type="project" value="UniProtKB-UniRule"/>
</dbReference>
<evidence type="ECO:0000313" key="3">
    <source>
        <dbReference type="EMBL" id="CAG8651602.1"/>
    </source>
</evidence>
<dbReference type="InterPro" id="IPR036910">
    <property type="entry name" value="HMG_box_dom_sf"/>
</dbReference>
<dbReference type="InterPro" id="IPR009071">
    <property type="entry name" value="HMG_box_dom"/>
</dbReference>
<evidence type="ECO:0000313" key="4">
    <source>
        <dbReference type="Proteomes" id="UP000789739"/>
    </source>
</evidence>
<keyword evidence="1" id="KW-0539">Nucleus</keyword>
<dbReference type="PROSITE" id="PS50118">
    <property type="entry name" value="HMG_BOX_2"/>
    <property type="match status" value="1"/>
</dbReference>
<accession>A0A9N9H2C9</accession>
<evidence type="ECO:0000256" key="1">
    <source>
        <dbReference type="PROSITE-ProRule" id="PRU00267"/>
    </source>
</evidence>
<dbReference type="OrthoDB" id="6247875at2759"/>
<proteinExistence type="predicted"/>
<keyword evidence="1" id="KW-0238">DNA-binding</keyword>
<dbReference type="Proteomes" id="UP000789739">
    <property type="component" value="Unassembled WGS sequence"/>
</dbReference>
<dbReference type="GO" id="GO:0003677">
    <property type="term" value="F:DNA binding"/>
    <property type="evidence" value="ECO:0007669"/>
    <property type="project" value="UniProtKB-UniRule"/>
</dbReference>
<dbReference type="Gene3D" id="1.10.30.10">
    <property type="entry name" value="High mobility group box domain"/>
    <property type="match status" value="1"/>
</dbReference>
<sequence>MSEIHKVMSNRKVAIPSYYKMEQIDSALLLEPPIGVTLGMPVESLLAPSRRCRSTHPRRHLNPFILFRRNFVALLAAHPVHPKMGPFEVTRRSANEWRNAPPVVKEYFQMLSGEANKRHAINYPPFMYAPRKRRITKSAFAANMDRKRKVSIGLFKWRNI</sequence>
<keyword evidence="4" id="KW-1185">Reference proteome</keyword>
<dbReference type="AlphaFoldDB" id="A0A9N9H2C9"/>
<dbReference type="SUPFAM" id="SSF47095">
    <property type="entry name" value="HMG-box"/>
    <property type="match status" value="1"/>
</dbReference>
<dbReference type="EMBL" id="CAJVPI010002925">
    <property type="protein sequence ID" value="CAG8651602.1"/>
    <property type="molecule type" value="Genomic_DNA"/>
</dbReference>
<feature type="DNA-binding region" description="HMG box" evidence="1">
    <location>
        <begin position="57"/>
        <end position="127"/>
    </location>
</feature>
<organism evidence="3 4">
    <name type="scientific">Paraglomus brasilianum</name>
    <dbReference type="NCBI Taxonomy" id="144538"/>
    <lineage>
        <taxon>Eukaryota</taxon>
        <taxon>Fungi</taxon>
        <taxon>Fungi incertae sedis</taxon>
        <taxon>Mucoromycota</taxon>
        <taxon>Glomeromycotina</taxon>
        <taxon>Glomeromycetes</taxon>
        <taxon>Paraglomerales</taxon>
        <taxon>Paraglomeraceae</taxon>
        <taxon>Paraglomus</taxon>
    </lineage>
</organism>
<feature type="domain" description="HMG box" evidence="2">
    <location>
        <begin position="57"/>
        <end position="127"/>
    </location>
</feature>
<name>A0A9N9H2C9_9GLOM</name>
<evidence type="ECO:0000259" key="2">
    <source>
        <dbReference type="PROSITE" id="PS50118"/>
    </source>
</evidence>
<comment type="caution">
    <text evidence="3">The sequence shown here is derived from an EMBL/GenBank/DDBJ whole genome shotgun (WGS) entry which is preliminary data.</text>
</comment>
<gene>
    <name evidence="3" type="ORF">PBRASI_LOCUS10295</name>
</gene>
<reference evidence="3" key="1">
    <citation type="submission" date="2021-06" db="EMBL/GenBank/DDBJ databases">
        <authorList>
            <person name="Kallberg Y."/>
            <person name="Tangrot J."/>
            <person name="Rosling A."/>
        </authorList>
    </citation>
    <scope>NUCLEOTIDE SEQUENCE</scope>
    <source>
        <strain evidence="3">BR232B</strain>
    </source>
</reference>